<comment type="caution">
    <text evidence="4">The sequence shown here is derived from an EMBL/GenBank/DDBJ whole genome shotgun (WGS) entry which is preliminary data.</text>
</comment>
<feature type="compositionally biased region" description="Polar residues" evidence="2">
    <location>
        <begin position="305"/>
        <end position="317"/>
    </location>
</feature>
<dbReference type="Proteomes" id="UP001190700">
    <property type="component" value="Unassembled WGS sequence"/>
</dbReference>
<gene>
    <name evidence="4" type="ORF">CYMTET_20723</name>
</gene>
<feature type="compositionally biased region" description="Polar residues" evidence="2">
    <location>
        <begin position="168"/>
        <end position="183"/>
    </location>
</feature>
<name>A0AAE0L3Q0_9CHLO</name>
<dbReference type="InterPro" id="IPR029000">
    <property type="entry name" value="Cyclophilin-like_dom_sf"/>
</dbReference>
<dbReference type="SUPFAM" id="SSF50891">
    <property type="entry name" value="Cyclophilin-like"/>
    <property type="match status" value="1"/>
</dbReference>
<evidence type="ECO:0000256" key="2">
    <source>
        <dbReference type="SAM" id="MobiDB-lite"/>
    </source>
</evidence>
<evidence type="ECO:0000256" key="1">
    <source>
        <dbReference type="ARBA" id="ARBA00007365"/>
    </source>
</evidence>
<dbReference type="PANTHER" id="PTHR11071">
    <property type="entry name" value="PEPTIDYL-PROLYL CIS-TRANS ISOMERASE"/>
    <property type="match status" value="1"/>
</dbReference>
<proteinExistence type="inferred from homology"/>
<reference evidence="4 5" key="1">
    <citation type="journal article" date="2015" name="Genome Biol. Evol.">
        <title>Comparative Genomics of a Bacterivorous Green Alga Reveals Evolutionary Causalities and Consequences of Phago-Mixotrophic Mode of Nutrition.</title>
        <authorList>
            <person name="Burns J.A."/>
            <person name="Paasch A."/>
            <person name="Narechania A."/>
            <person name="Kim E."/>
        </authorList>
    </citation>
    <scope>NUCLEOTIDE SEQUENCE [LARGE SCALE GENOMIC DNA]</scope>
    <source>
        <strain evidence="4 5">PLY_AMNH</strain>
    </source>
</reference>
<dbReference type="Pfam" id="PF00160">
    <property type="entry name" value="Pro_isomerase"/>
    <property type="match status" value="1"/>
</dbReference>
<dbReference type="PRINTS" id="PR00153">
    <property type="entry name" value="CSAPPISMRASE"/>
</dbReference>
<feature type="region of interest" description="Disordered" evidence="2">
    <location>
        <begin position="282"/>
        <end position="317"/>
    </location>
</feature>
<dbReference type="AlphaFoldDB" id="A0AAE0L3Q0"/>
<dbReference type="GO" id="GO:0003755">
    <property type="term" value="F:peptidyl-prolyl cis-trans isomerase activity"/>
    <property type="evidence" value="ECO:0007669"/>
    <property type="project" value="InterPro"/>
</dbReference>
<dbReference type="GO" id="GO:0016018">
    <property type="term" value="F:cyclosporin A binding"/>
    <property type="evidence" value="ECO:0007669"/>
    <property type="project" value="TreeGrafter"/>
</dbReference>
<dbReference type="PANTHER" id="PTHR11071:SF561">
    <property type="entry name" value="PEPTIDYL-PROLYL CIS-TRANS ISOMERASE D-RELATED"/>
    <property type="match status" value="1"/>
</dbReference>
<feature type="domain" description="PPIase cyclophilin-type" evidence="3">
    <location>
        <begin position="10"/>
        <end position="160"/>
    </location>
</feature>
<accession>A0AAE0L3Q0</accession>
<feature type="region of interest" description="Disordered" evidence="2">
    <location>
        <begin position="165"/>
        <end position="199"/>
    </location>
</feature>
<organism evidence="4 5">
    <name type="scientific">Cymbomonas tetramitiformis</name>
    <dbReference type="NCBI Taxonomy" id="36881"/>
    <lineage>
        <taxon>Eukaryota</taxon>
        <taxon>Viridiplantae</taxon>
        <taxon>Chlorophyta</taxon>
        <taxon>Pyramimonadophyceae</taxon>
        <taxon>Pyramimonadales</taxon>
        <taxon>Pyramimonadaceae</taxon>
        <taxon>Cymbomonas</taxon>
    </lineage>
</organism>
<evidence type="ECO:0000313" key="5">
    <source>
        <dbReference type="Proteomes" id="UP001190700"/>
    </source>
</evidence>
<dbReference type="InterPro" id="IPR002130">
    <property type="entry name" value="Cyclophilin-type_PPIase_dom"/>
</dbReference>
<dbReference type="PROSITE" id="PS50072">
    <property type="entry name" value="CSA_PPIASE_2"/>
    <property type="match status" value="1"/>
</dbReference>
<dbReference type="Gene3D" id="2.40.100.10">
    <property type="entry name" value="Cyclophilin-like"/>
    <property type="match status" value="1"/>
</dbReference>
<sequence length="354" mass="38429">MTRDSLPRVYFEVSADEISIGQIVFELREDVAPNTTKGFLEACNAEKGFVGAGLDCSAAQFYKMIPIEHSQLDDDNVLKGLQCKDERFELKHDQPGLLSAVNDDEADSRFFISVKATPRFNGKHVVFGKAVEGLDVLKKLESLGRKISSLPQVLISRCGQIGPENESTEATCASAETSSTGSQHEPEDNNAETATVTSDKLKETQMQTMLEQLRSLSSDFRRQVADRPKGKPDCPSSSLADHKNCWICSHGTLHSSPSFTDAISDAGTPAKTTVALSMFSGAGATPRLPHTPRQRKLPARGLGTPQGTSNQQGGVQNEKTLREDAQWQRQVGGMLTKLKQLQADAANLLPTAEV</sequence>
<evidence type="ECO:0000313" key="4">
    <source>
        <dbReference type="EMBL" id="KAK3270903.1"/>
    </source>
</evidence>
<comment type="similarity">
    <text evidence="1">Belongs to the cyclophilin-type PPIase family.</text>
</comment>
<protein>
    <recommendedName>
        <fullName evidence="3">PPIase cyclophilin-type domain-containing protein</fullName>
    </recommendedName>
</protein>
<dbReference type="EMBL" id="LGRX02010143">
    <property type="protein sequence ID" value="KAK3270903.1"/>
    <property type="molecule type" value="Genomic_DNA"/>
</dbReference>
<dbReference type="GO" id="GO:0005737">
    <property type="term" value="C:cytoplasm"/>
    <property type="evidence" value="ECO:0007669"/>
    <property type="project" value="TreeGrafter"/>
</dbReference>
<evidence type="ECO:0000259" key="3">
    <source>
        <dbReference type="PROSITE" id="PS50072"/>
    </source>
</evidence>
<dbReference type="GO" id="GO:0006457">
    <property type="term" value="P:protein folding"/>
    <property type="evidence" value="ECO:0007669"/>
    <property type="project" value="TreeGrafter"/>
</dbReference>
<keyword evidence="5" id="KW-1185">Reference proteome</keyword>